<dbReference type="EMBL" id="LIYD01000005">
    <property type="protein sequence ID" value="KOS06642.1"/>
    <property type="molecule type" value="Genomic_DNA"/>
</dbReference>
<accession>A0A0M9VII2</accession>
<dbReference type="RefSeq" id="WP_054408246.1">
    <property type="nucleotide sequence ID" value="NZ_FOYA01000016.1"/>
</dbReference>
<dbReference type="Proteomes" id="UP000037755">
    <property type="component" value="Unassembled WGS sequence"/>
</dbReference>
<dbReference type="AlphaFoldDB" id="A0A0M9VII2"/>
<evidence type="ECO:0000313" key="1">
    <source>
        <dbReference type="EMBL" id="KOS06642.1"/>
    </source>
</evidence>
<dbReference type="SUPFAM" id="SSF69754">
    <property type="entry name" value="Ribosome binding protein Y (YfiA homologue)"/>
    <property type="match status" value="1"/>
</dbReference>
<dbReference type="PATRIC" id="fig|1202724.3.peg.2448"/>
<comment type="caution">
    <text evidence="1">The sequence shown here is derived from an EMBL/GenBank/DDBJ whole genome shotgun (WGS) entry which is preliminary data.</text>
</comment>
<dbReference type="InterPro" id="IPR003489">
    <property type="entry name" value="RHF/RaiA"/>
</dbReference>
<dbReference type="Pfam" id="PF02482">
    <property type="entry name" value="Ribosomal_S30AE"/>
    <property type="match status" value="1"/>
</dbReference>
<protein>
    <submittedName>
        <fullName evidence="1">Ribosomal subunit interface protein</fullName>
    </submittedName>
</protein>
<sequence length="105" mass="12065">MQVTIHTDNHIENSDRRETYFNEVINQKLKRFDDFITALEVHVTDENSKDRTGNADIRCQIEARINGKSPLSATCHADTVEKAIGGCIEKIKHALEHTYDKMRSH</sequence>
<reference evidence="1 2" key="1">
    <citation type="submission" date="2015-08" db="EMBL/GenBank/DDBJ databases">
        <title>Whole genome sequence of Flavobacterium akiainvivens IK-1T, from decaying Wikstroemia oahuensis, an endemic Hawaiian shrub.</title>
        <authorList>
            <person name="Wan X."/>
            <person name="Hou S."/>
            <person name="Saito J."/>
            <person name="Donachie S."/>
        </authorList>
    </citation>
    <scope>NUCLEOTIDE SEQUENCE [LARGE SCALE GENOMIC DNA]</scope>
    <source>
        <strain evidence="1 2">IK-1</strain>
    </source>
</reference>
<dbReference type="STRING" id="1202724.AM493_11815"/>
<proteinExistence type="predicted"/>
<evidence type="ECO:0000313" key="2">
    <source>
        <dbReference type="Proteomes" id="UP000037755"/>
    </source>
</evidence>
<dbReference type="InterPro" id="IPR036567">
    <property type="entry name" value="RHF-like"/>
</dbReference>
<organism evidence="1 2">
    <name type="scientific">Flavobacterium akiainvivens</name>
    <dbReference type="NCBI Taxonomy" id="1202724"/>
    <lineage>
        <taxon>Bacteria</taxon>
        <taxon>Pseudomonadati</taxon>
        <taxon>Bacteroidota</taxon>
        <taxon>Flavobacteriia</taxon>
        <taxon>Flavobacteriales</taxon>
        <taxon>Flavobacteriaceae</taxon>
        <taxon>Flavobacterium</taxon>
    </lineage>
</organism>
<dbReference type="Gene3D" id="3.30.160.100">
    <property type="entry name" value="Ribosome hibernation promotion factor-like"/>
    <property type="match status" value="1"/>
</dbReference>
<name>A0A0M9VII2_9FLAO</name>
<dbReference type="OrthoDB" id="121633at2"/>
<gene>
    <name evidence="1" type="ORF">AM493_11815</name>
</gene>
<keyword evidence="2" id="KW-1185">Reference proteome</keyword>